<organism evidence="2 3">
    <name type="scientific">Hibiscus sabdariffa</name>
    <name type="common">roselle</name>
    <dbReference type="NCBI Taxonomy" id="183260"/>
    <lineage>
        <taxon>Eukaryota</taxon>
        <taxon>Viridiplantae</taxon>
        <taxon>Streptophyta</taxon>
        <taxon>Embryophyta</taxon>
        <taxon>Tracheophyta</taxon>
        <taxon>Spermatophyta</taxon>
        <taxon>Magnoliopsida</taxon>
        <taxon>eudicotyledons</taxon>
        <taxon>Gunneridae</taxon>
        <taxon>Pentapetalae</taxon>
        <taxon>rosids</taxon>
        <taxon>malvids</taxon>
        <taxon>Malvales</taxon>
        <taxon>Malvaceae</taxon>
        <taxon>Malvoideae</taxon>
        <taxon>Hibiscus</taxon>
    </lineage>
</organism>
<dbReference type="EMBL" id="JBBPBM010000038">
    <property type="protein sequence ID" value="KAK8527114.1"/>
    <property type="molecule type" value="Genomic_DNA"/>
</dbReference>
<evidence type="ECO:0000313" key="3">
    <source>
        <dbReference type="Proteomes" id="UP001472677"/>
    </source>
</evidence>
<feature type="compositionally biased region" description="Polar residues" evidence="1">
    <location>
        <begin position="1"/>
        <end position="10"/>
    </location>
</feature>
<comment type="caution">
    <text evidence="2">The sequence shown here is derived from an EMBL/GenBank/DDBJ whole genome shotgun (WGS) entry which is preliminary data.</text>
</comment>
<name>A0ABR2D1U2_9ROSI</name>
<proteinExistence type="predicted"/>
<sequence length="161" mass="17405">MKVGESSSESTSEKLVFQTPEDSVQMEDSVHEDALMAMCFGKQIYDENINGKRIGSISLGENELASEAFEETNQSSSNIGEKVVSVLLDEVEVTAGKTGPKWADVVGGAGRASGLQPEQDSCRDRKENAIEMVENEGDLLWTTKVDRANGAKYDANPLSRG</sequence>
<evidence type="ECO:0000313" key="2">
    <source>
        <dbReference type="EMBL" id="KAK8527114.1"/>
    </source>
</evidence>
<dbReference type="Proteomes" id="UP001472677">
    <property type="component" value="Unassembled WGS sequence"/>
</dbReference>
<accession>A0ABR2D1U2</accession>
<protein>
    <submittedName>
        <fullName evidence="2">Uncharacterized protein</fullName>
    </submittedName>
</protein>
<gene>
    <name evidence="2" type="ORF">V6N12_054339</name>
</gene>
<evidence type="ECO:0000256" key="1">
    <source>
        <dbReference type="SAM" id="MobiDB-lite"/>
    </source>
</evidence>
<keyword evidence="3" id="KW-1185">Reference proteome</keyword>
<feature type="region of interest" description="Disordered" evidence="1">
    <location>
        <begin position="1"/>
        <end position="23"/>
    </location>
</feature>
<reference evidence="2 3" key="1">
    <citation type="journal article" date="2024" name="G3 (Bethesda)">
        <title>Genome assembly of Hibiscus sabdariffa L. provides insights into metabolisms of medicinal natural products.</title>
        <authorList>
            <person name="Kim T."/>
        </authorList>
    </citation>
    <scope>NUCLEOTIDE SEQUENCE [LARGE SCALE GENOMIC DNA]</scope>
    <source>
        <strain evidence="2">TK-2024</strain>
        <tissue evidence="2">Old leaves</tissue>
    </source>
</reference>